<evidence type="ECO:0000256" key="3">
    <source>
        <dbReference type="SAM" id="Coils"/>
    </source>
</evidence>
<evidence type="ECO:0000313" key="5">
    <source>
        <dbReference type="Proteomes" id="UP000001542"/>
    </source>
</evidence>
<dbReference type="EMBL" id="DS113466">
    <property type="protein sequence ID" value="EAY04753.1"/>
    <property type="molecule type" value="Genomic_DNA"/>
</dbReference>
<keyword evidence="1" id="KW-0677">Repeat</keyword>
<dbReference type="Proteomes" id="UP000001542">
    <property type="component" value="Unassembled WGS sequence"/>
</dbReference>
<accession>A2ERF0</accession>
<organism evidence="4 5">
    <name type="scientific">Trichomonas vaginalis (strain ATCC PRA-98 / G3)</name>
    <dbReference type="NCBI Taxonomy" id="412133"/>
    <lineage>
        <taxon>Eukaryota</taxon>
        <taxon>Metamonada</taxon>
        <taxon>Parabasalia</taxon>
        <taxon>Trichomonadida</taxon>
        <taxon>Trichomonadidae</taxon>
        <taxon>Trichomonas</taxon>
    </lineage>
</organism>
<dbReference type="VEuPathDB" id="TrichDB:TVAG_288950"/>
<proteinExistence type="predicted"/>
<protein>
    <submittedName>
        <fullName evidence="4">Uncharacterized protein</fullName>
    </submittedName>
</protein>
<dbReference type="KEGG" id="tva:4762627"/>
<feature type="coiled-coil region" evidence="3">
    <location>
        <begin position="104"/>
        <end position="159"/>
    </location>
</feature>
<name>A2ERF0_TRIV3</name>
<dbReference type="PANTHER" id="PTHR24188:SF29">
    <property type="entry name" value="GH09064P"/>
    <property type="match status" value="1"/>
</dbReference>
<dbReference type="PANTHER" id="PTHR24188">
    <property type="entry name" value="ANKYRIN REPEAT PROTEIN"/>
    <property type="match status" value="1"/>
</dbReference>
<evidence type="ECO:0000256" key="1">
    <source>
        <dbReference type="ARBA" id="ARBA00022737"/>
    </source>
</evidence>
<dbReference type="AlphaFoldDB" id="A2ERF0"/>
<dbReference type="InParanoid" id="A2ERF0"/>
<reference evidence="4" key="2">
    <citation type="journal article" date="2007" name="Science">
        <title>Draft genome sequence of the sexually transmitted pathogen Trichomonas vaginalis.</title>
        <authorList>
            <person name="Carlton J.M."/>
            <person name="Hirt R.P."/>
            <person name="Silva J.C."/>
            <person name="Delcher A.L."/>
            <person name="Schatz M."/>
            <person name="Zhao Q."/>
            <person name="Wortman J.R."/>
            <person name="Bidwell S.L."/>
            <person name="Alsmark U.C.M."/>
            <person name="Besteiro S."/>
            <person name="Sicheritz-Ponten T."/>
            <person name="Noel C.J."/>
            <person name="Dacks J.B."/>
            <person name="Foster P.G."/>
            <person name="Simillion C."/>
            <person name="Van de Peer Y."/>
            <person name="Miranda-Saavedra D."/>
            <person name="Barton G.J."/>
            <person name="Westrop G.D."/>
            <person name="Mueller S."/>
            <person name="Dessi D."/>
            <person name="Fiori P.L."/>
            <person name="Ren Q."/>
            <person name="Paulsen I."/>
            <person name="Zhang H."/>
            <person name="Bastida-Corcuera F.D."/>
            <person name="Simoes-Barbosa A."/>
            <person name="Brown M.T."/>
            <person name="Hayes R.D."/>
            <person name="Mukherjee M."/>
            <person name="Okumura C.Y."/>
            <person name="Schneider R."/>
            <person name="Smith A.J."/>
            <person name="Vanacova S."/>
            <person name="Villalvazo M."/>
            <person name="Haas B.J."/>
            <person name="Pertea M."/>
            <person name="Feldblyum T.V."/>
            <person name="Utterback T.R."/>
            <person name="Shu C.L."/>
            <person name="Osoegawa K."/>
            <person name="de Jong P.J."/>
            <person name="Hrdy I."/>
            <person name="Horvathova L."/>
            <person name="Zubacova Z."/>
            <person name="Dolezal P."/>
            <person name="Malik S.B."/>
            <person name="Logsdon J.M. Jr."/>
            <person name="Henze K."/>
            <person name="Gupta A."/>
            <person name="Wang C.C."/>
            <person name="Dunne R.L."/>
            <person name="Upcroft J.A."/>
            <person name="Upcroft P."/>
            <person name="White O."/>
            <person name="Salzberg S.L."/>
            <person name="Tang P."/>
            <person name="Chiu C.-H."/>
            <person name="Lee Y.-S."/>
            <person name="Embley T.M."/>
            <person name="Coombs G.H."/>
            <person name="Mottram J.C."/>
            <person name="Tachezy J."/>
            <person name="Fraser-Liggett C.M."/>
            <person name="Johnson P.J."/>
        </authorList>
    </citation>
    <scope>NUCLEOTIDE SEQUENCE [LARGE SCALE GENOMIC DNA]</scope>
    <source>
        <strain evidence="4">G3</strain>
    </source>
</reference>
<evidence type="ECO:0000256" key="2">
    <source>
        <dbReference type="ARBA" id="ARBA00023043"/>
    </source>
</evidence>
<evidence type="ECO:0000313" key="4">
    <source>
        <dbReference type="EMBL" id="EAY04753.1"/>
    </source>
</evidence>
<dbReference type="VEuPathDB" id="TrichDB:TVAGG3_0127650"/>
<gene>
    <name evidence="4" type="ORF">TVAG_288950</name>
</gene>
<keyword evidence="2" id="KW-0040">ANK repeat</keyword>
<dbReference type="RefSeq" id="XP_001316976.1">
    <property type="nucleotide sequence ID" value="XM_001316941.1"/>
</dbReference>
<sequence>MSQGLVQNYTYIAAHFKEYIDEDKALDIFELEDIGKILNEAMLSPNDFNKLLQQLSSKFSAIQIYKYTRNATIPINSLQDSISTLKSIQKYMKLRLIDGVIDHMNYIQNEMSNYTKKLEKFQSELNMVQTQNQNYEKEIQSLKYQIEDKKREISEIKDENDIPKVILSKITELKNSDDFESIYNFVDGLSGIGNQKMMEKAYEEGLWQKINKKL</sequence>
<keyword evidence="5" id="KW-1185">Reference proteome</keyword>
<keyword evidence="3" id="KW-0175">Coiled coil</keyword>
<dbReference type="SMR" id="A2ERF0"/>
<reference evidence="4" key="1">
    <citation type="submission" date="2006-10" db="EMBL/GenBank/DDBJ databases">
        <authorList>
            <person name="Amadeo P."/>
            <person name="Zhao Q."/>
            <person name="Wortman J."/>
            <person name="Fraser-Liggett C."/>
            <person name="Carlton J."/>
        </authorList>
    </citation>
    <scope>NUCLEOTIDE SEQUENCE</scope>
    <source>
        <strain evidence="4">G3</strain>
    </source>
</reference>